<name>A0A1M5V788_9BRAD</name>
<protein>
    <submittedName>
        <fullName evidence="1">Uncharacterized protein</fullName>
    </submittedName>
</protein>
<dbReference type="EMBL" id="LT670817">
    <property type="protein sequence ID" value="SHH71070.1"/>
    <property type="molecule type" value="Genomic_DNA"/>
</dbReference>
<dbReference type="InterPro" id="IPR011050">
    <property type="entry name" value="Pectin_lyase_fold/virulence"/>
</dbReference>
<accession>A0A1M5V788</accession>
<gene>
    <name evidence="1" type="ORF">SAMN05443248_5807</name>
</gene>
<evidence type="ECO:0000313" key="1">
    <source>
        <dbReference type="EMBL" id="SHH71070.1"/>
    </source>
</evidence>
<evidence type="ECO:0000313" key="2">
    <source>
        <dbReference type="Proteomes" id="UP000189796"/>
    </source>
</evidence>
<dbReference type="AlphaFoldDB" id="A0A1M5V788"/>
<dbReference type="SUPFAM" id="SSF51126">
    <property type="entry name" value="Pectin lyase-like"/>
    <property type="match status" value="1"/>
</dbReference>
<dbReference type="Proteomes" id="UP000189796">
    <property type="component" value="Chromosome I"/>
</dbReference>
<proteinExistence type="predicted"/>
<organism evidence="1 2">
    <name type="scientific">Bradyrhizobium erythrophlei</name>
    <dbReference type="NCBI Taxonomy" id="1437360"/>
    <lineage>
        <taxon>Bacteria</taxon>
        <taxon>Pseudomonadati</taxon>
        <taxon>Pseudomonadota</taxon>
        <taxon>Alphaproteobacteria</taxon>
        <taxon>Hyphomicrobiales</taxon>
        <taxon>Nitrobacteraceae</taxon>
        <taxon>Bradyrhizobium</taxon>
    </lineage>
</organism>
<sequence length="325" mass="33745">MIGNLTVQSNSAAQNVIVVRSLHDADLDLTCGGGSASYAGLRLEFGVVSRIRYSCSSNTLDSSGHPCWSGGVAPQYGLYATKLGSPVLDGGGNPILTQNSYCTLRPVIEDVPYGIWLDRCLGMQIREGTVEGCGTTGLTIDGGSSKIIVVGTDFEANRGQDVHCIGSDNNFVGIACGKVFTFGTNGPSAASRNRIIGGQCNSIVFTATTAYNVAETTFNITGAGNLTDSGTYNRTKGCFDAGNAAYYSRPRFGPTVSGSPFSFQNTNGDNMQVSVSGGTVSAIDIQTPVGGFFPSGATSGVFQLAPKDIIRITYSAAPTVNVWGV</sequence>
<reference evidence="1 2" key="1">
    <citation type="submission" date="2016-11" db="EMBL/GenBank/DDBJ databases">
        <authorList>
            <person name="Jaros S."/>
            <person name="Januszkiewicz K."/>
            <person name="Wedrychowicz H."/>
        </authorList>
    </citation>
    <scope>NUCLEOTIDE SEQUENCE [LARGE SCALE GENOMIC DNA]</scope>
    <source>
        <strain evidence="1 2">GAS138</strain>
    </source>
</reference>